<dbReference type="Proteomes" id="UP000216147">
    <property type="component" value="Unassembled WGS sequence"/>
</dbReference>
<name>A0A258HLW1_9CAUL</name>
<organism evidence="1 2">
    <name type="scientific">Brevundimonas subvibrioides</name>
    <dbReference type="NCBI Taxonomy" id="74313"/>
    <lineage>
        <taxon>Bacteria</taxon>
        <taxon>Pseudomonadati</taxon>
        <taxon>Pseudomonadota</taxon>
        <taxon>Alphaproteobacteria</taxon>
        <taxon>Caulobacterales</taxon>
        <taxon>Caulobacteraceae</taxon>
        <taxon>Brevundimonas</taxon>
    </lineage>
</organism>
<accession>A0A258HLW1</accession>
<dbReference type="EMBL" id="NCEQ01000005">
    <property type="protein sequence ID" value="OYX57604.1"/>
    <property type="molecule type" value="Genomic_DNA"/>
</dbReference>
<protein>
    <submittedName>
        <fullName evidence="1">Uncharacterized protein</fullName>
    </submittedName>
</protein>
<evidence type="ECO:0000313" key="1">
    <source>
        <dbReference type="EMBL" id="OYX57604.1"/>
    </source>
</evidence>
<dbReference type="AlphaFoldDB" id="A0A258HLW1"/>
<comment type="caution">
    <text evidence="1">The sequence shown here is derived from an EMBL/GenBank/DDBJ whole genome shotgun (WGS) entry which is preliminary data.</text>
</comment>
<proteinExistence type="predicted"/>
<reference evidence="1 2" key="1">
    <citation type="submission" date="2017-03" db="EMBL/GenBank/DDBJ databases">
        <title>Lifting the veil on microbial sulfur biogeochemistry in mining wastewaters.</title>
        <authorList>
            <person name="Kantor R.S."/>
            <person name="Colenbrander Nelson T."/>
            <person name="Marshall S."/>
            <person name="Bennett D."/>
            <person name="Apte S."/>
            <person name="Camacho D."/>
            <person name="Thomas B.C."/>
            <person name="Warren L.A."/>
            <person name="Banfield J.F."/>
        </authorList>
    </citation>
    <scope>NUCLEOTIDE SEQUENCE [LARGE SCALE GENOMIC DNA]</scope>
    <source>
        <strain evidence="1">32-68-21</strain>
    </source>
</reference>
<evidence type="ECO:0000313" key="2">
    <source>
        <dbReference type="Proteomes" id="UP000216147"/>
    </source>
</evidence>
<sequence>MAAAEERKRFEVDRGAPAHAGDRPIELKIREIGQLFQSLDPLPFRERDLDAAVEEYVVAWAREQGGTGPIRILVHLPPEEAGRAEAGHIGEAIRNYFAYRAEVAGWELHELFRVGRASLVIGMTMLALCVILGAEVSSRVGEGYVGRFFDEGLIILGWVANWRPIQIFLYDWWPLARRRRLNERLARAAIDLRPTAG</sequence>
<gene>
    <name evidence="1" type="ORF">B7Y86_05570</name>
</gene>